<dbReference type="PANTHER" id="PTHR13822">
    <property type="entry name" value="ATP SYNTHASE DELTA/EPSILON CHAIN"/>
    <property type="match status" value="1"/>
</dbReference>
<comment type="similarity">
    <text evidence="3 9">Belongs to the ATPase epsilon chain family.</text>
</comment>
<organism evidence="11 12">
    <name type="scientific">Lacihabitans soyangensis</name>
    <dbReference type="NCBI Taxonomy" id="869394"/>
    <lineage>
        <taxon>Bacteria</taxon>
        <taxon>Pseudomonadati</taxon>
        <taxon>Bacteroidota</taxon>
        <taxon>Cytophagia</taxon>
        <taxon>Cytophagales</taxon>
        <taxon>Leadbetterellaceae</taxon>
        <taxon>Lacihabitans</taxon>
    </lineage>
</organism>
<name>A0AAE3KWQ7_9BACT</name>
<dbReference type="EMBL" id="RJUF01000195">
    <property type="protein sequence ID" value="MCP9766116.1"/>
    <property type="molecule type" value="Genomic_DNA"/>
</dbReference>
<dbReference type="NCBIfam" id="TIGR01216">
    <property type="entry name" value="ATP_synt_epsi"/>
    <property type="match status" value="1"/>
</dbReference>
<keyword evidence="8 9" id="KW-0066">ATP synthesis</keyword>
<feature type="domain" description="ATP synthase F1 complex delta/epsilon subunit N-terminal" evidence="10">
    <location>
        <begin position="1"/>
        <end position="78"/>
    </location>
</feature>
<evidence type="ECO:0000256" key="8">
    <source>
        <dbReference type="ARBA" id="ARBA00023310"/>
    </source>
</evidence>
<comment type="function">
    <text evidence="1">Produces ATP from ADP in the presence of a proton gradient across the membrane.</text>
</comment>
<dbReference type="Gene3D" id="2.60.15.10">
    <property type="entry name" value="F0F1 ATP synthase delta/epsilon subunit, N-terminal"/>
    <property type="match status" value="1"/>
</dbReference>
<keyword evidence="6" id="KW-0472">Membrane</keyword>
<dbReference type="AlphaFoldDB" id="A0AAE3KWQ7"/>
<evidence type="ECO:0000256" key="6">
    <source>
        <dbReference type="ARBA" id="ARBA00023136"/>
    </source>
</evidence>
<proteinExistence type="inferred from homology"/>
<evidence type="ECO:0000256" key="2">
    <source>
        <dbReference type="ARBA" id="ARBA00004184"/>
    </source>
</evidence>
<evidence type="ECO:0000256" key="7">
    <source>
        <dbReference type="ARBA" id="ARBA00023196"/>
    </source>
</evidence>
<keyword evidence="4 9" id="KW-0813">Transport</keyword>
<dbReference type="Pfam" id="PF02823">
    <property type="entry name" value="ATP-synt_DE_N"/>
    <property type="match status" value="1"/>
</dbReference>
<evidence type="ECO:0000256" key="4">
    <source>
        <dbReference type="ARBA" id="ARBA00022448"/>
    </source>
</evidence>
<dbReference type="SUPFAM" id="SSF51344">
    <property type="entry name" value="Epsilon subunit of F1F0-ATP synthase N-terminal domain"/>
    <property type="match status" value="1"/>
</dbReference>
<comment type="subunit">
    <text evidence="9">F-type ATPases have 2 components, CF(1) - the catalytic core - and CF(0) - the membrane proton channel. CF(1) has five subunits: alpha(3), beta(3), gamma(1), delta(1), epsilon(1). CF(0) has three main subunits: a, b and c.</text>
</comment>
<comment type="subcellular location">
    <subcellularLocation>
        <location evidence="2">Endomembrane system</location>
        <topology evidence="2">Peripheral membrane protein</topology>
    </subcellularLocation>
</comment>
<dbReference type="CDD" id="cd12152">
    <property type="entry name" value="F1-ATPase_delta"/>
    <property type="match status" value="1"/>
</dbReference>
<dbReference type="GO" id="GO:0045259">
    <property type="term" value="C:proton-transporting ATP synthase complex"/>
    <property type="evidence" value="ECO:0007669"/>
    <property type="project" value="UniProtKB-KW"/>
</dbReference>
<evidence type="ECO:0000313" key="11">
    <source>
        <dbReference type="EMBL" id="MCP9766116.1"/>
    </source>
</evidence>
<reference evidence="11 12" key="1">
    <citation type="submission" date="2018-11" db="EMBL/GenBank/DDBJ databases">
        <title>Novel bacteria species description.</title>
        <authorList>
            <person name="Han J.-H."/>
        </authorList>
    </citation>
    <scope>NUCLEOTIDE SEQUENCE [LARGE SCALE GENOMIC DNA]</scope>
    <source>
        <strain evidence="11 12">KCTC23259</strain>
    </source>
</reference>
<dbReference type="PANTHER" id="PTHR13822:SF10">
    <property type="entry name" value="ATP SYNTHASE EPSILON CHAIN, CHLOROPLASTIC"/>
    <property type="match status" value="1"/>
</dbReference>
<sequence length="80" mass="8679">MNLEIITPEKNVFNGEVDSVILPGKNGQFQVLKDHAPMVSTLKTGDLVYEIGNKKETIVVDGGVLQVFNNKVLVLAEAVV</sequence>
<dbReference type="GO" id="GO:0046933">
    <property type="term" value="F:proton-transporting ATP synthase activity, rotational mechanism"/>
    <property type="evidence" value="ECO:0007669"/>
    <property type="project" value="InterPro"/>
</dbReference>
<keyword evidence="12" id="KW-1185">Reference proteome</keyword>
<dbReference type="RefSeq" id="WP_255039821.1">
    <property type="nucleotide sequence ID" value="NZ_RJUF01000195.1"/>
</dbReference>
<evidence type="ECO:0000256" key="9">
    <source>
        <dbReference type="RuleBase" id="RU003656"/>
    </source>
</evidence>
<gene>
    <name evidence="11" type="primary">atpC</name>
    <name evidence="11" type="ORF">EGI31_24530</name>
</gene>
<comment type="caution">
    <text evidence="11">The sequence shown here is derived from an EMBL/GenBank/DDBJ whole genome shotgun (WGS) entry which is preliminary data.</text>
</comment>
<dbReference type="InterPro" id="IPR036771">
    <property type="entry name" value="ATPsynth_dsu/esu_N"/>
</dbReference>
<keyword evidence="7 9" id="KW-0139">CF(1)</keyword>
<evidence type="ECO:0000256" key="1">
    <source>
        <dbReference type="ARBA" id="ARBA00003543"/>
    </source>
</evidence>
<evidence type="ECO:0000256" key="5">
    <source>
        <dbReference type="ARBA" id="ARBA00023065"/>
    </source>
</evidence>
<dbReference type="Proteomes" id="UP001204144">
    <property type="component" value="Unassembled WGS sequence"/>
</dbReference>
<evidence type="ECO:0000313" key="12">
    <source>
        <dbReference type="Proteomes" id="UP001204144"/>
    </source>
</evidence>
<dbReference type="InterPro" id="IPR001469">
    <property type="entry name" value="ATP_synth_F1_dsu/esu"/>
</dbReference>
<accession>A0AAE3KWQ7</accession>
<evidence type="ECO:0000256" key="3">
    <source>
        <dbReference type="ARBA" id="ARBA00005712"/>
    </source>
</evidence>
<evidence type="ECO:0000259" key="10">
    <source>
        <dbReference type="Pfam" id="PF02823"/>
    </source>
</evidence>
<dbReference type="InterPro" id="IPR020546">
    <property type="entry name" value="ATP_synth_F1_dsu/esu_N"/>
</dbReference>
<keyword evidence="5 9" id="KW-0406">Ion transport</keyword>
<dbReference type="GO" id="GO:0012505">
    <property type="term" value="C:endomembrane system"/>
    <property type="evidence" value="ECO:0007669"/>
    <property type="project" value="UniProtKB-SubCell"/>
</dbReference>
<protein>
    <submittedName>
        <fullName evidence="11">ATP synthase F1 subunit epsilon</fullName>
    </submittedName>
</protein>